<protein>
    <recommendedName>
        <fullName evidence="4">Coenzyme PQQ synthesis protein A</fullName>
    </recommendedName>
</protein>
<gene>
    <name evidence="2" type="ORF">GCM10010339_41880</name>
</gene>
<reference evidence="2" key="1">
    <citation type="journal article" date="2014" name="Int. J. Syst. Evol. Microbiol.">
        <title>Complete genome sequence of Corynebacterium casei LMG S-19264T (=DSM 44701T), isolated from a smear-ripened cheese.</title>
        <authorList>
            <consortium name="US DOE Joint Genome Institute (JGI-PGF)"/>
            <person name="Walter F."/>
            <person name="Albersmeier A."/>
            <person name="Kalinowski J."/>
            <person name="Ruckert C."/>
        </authorList>
    </citation>
    <scope>NUCLEOTIDE SEQUENCE</scope>
    <source>
        <strain evidence="2">JCM 4714</strain>
    </source>
</reference>
<feature type="compositionally biased region" description="Polar residues" evidence="1">
    <location>
        <begin position="38"/>
        <end position="53"/>
    </location>
</feature>
<organism evidence="2 3">
    <name type="scientific">Streptomyces alanosinicus</name>
    <dbReference type="NCBI Taxonomy" id="68171"/>
    <lineage>
        <taxon>Bacteria</taxon>
        <taxon>Bacillati</taxon>
        <taxon>Actinomycetota</taxon>
        <taxon>Actinomycetes</taxon>
        <taxon>Kitasatosporales</taxon>
        <taxon>Streptomycetaceae</taxon>
        <taxon>Streptomyces</taxon>
    </lineage>
</organism>
<keyword evidence="3" id="KW-1185">Reference proteome</keyword>
<name>A0A918YJS0_9ACTN</name>
<reference evidence="2" key="2">
    <citation type="submission" date="2020-09" db="EMBL/GenBank/DDBJ databases">
        <authorList>
            <person name="Sun Q."/>
            <person name="Ohkuma M."/>
        </authorList>
    </citation>
    <scope>NUCLEOTIDE SEQUENCE</scope>
    <source>
        <strain evidence="2">JCM 4714</strain>
    </source>
</reference>
<dbReference type="Proteomes" id="UP000655443">
    <property type="component" value="Unassembled WGS sequence"/>
</dbReference>
<dbReference type="AlphaFoldDB" id="A0A918YJS0"/>
<evidence type="ECO:0008006" key="4">
    <source>
        <dbReference type="Google" id="ProtNLM"/>
    </source>
</evidence>
<feature type="region of interest" description="Disordered" evidence="1">
    <location>
        <begin position="34"/>
        <end position="61"/>
    </location>
</feature>
<accession>A0A918YJS0</accession>
<evidence type="ECO:0000313" key="2">
    <source>
        <dbReference type="EMBL" id="GHE05560.1"/>
    </source>
</evidence>
<sequence length="91" mass="10213">MSLNPVHTCEPALTWPAHLPWLPSEIPHPQESEYARMTENSSLSAVTQHFEPQTSDEKVWRSPGYHVVETALEVTAYALTDRRPPEPPPAA</sequence>
<evidence type="ECO:0000256" key="1">
    <source>
        <dbReference type="SAM" id="MobiDB-lite"/>
    </source>
</evidence>
<dbReference type="EMBL" id="BMVG01000009">
    <property type="protein sequence ID" value="GHE05560.1"/>
    <property type="molecule type" value="Genomic_DNA"/>
</dbReference>
<proteinExistence type="predicted"/>
<evidence type="ECO:0000313" key="3">
    <source>
        <dbReference type="Proteomes" id="UP000655443"/>
    </source>
</evidence>
<comment type="caution">
    <text evidence="2">The sequence shown here is derived from an EMBL/GenBank/DDBJ whole genome shotgun (WGS) entry which is preliminary data.</text>
</comment>